<protein>
    <recommendedName>
        <fullName evidence="3">Retrotransposon gag domain-containing protein</fullName>
    </recommendedName>
</protein>
<dbReference type="Proteomes" id="UP000257109">
    <property type="component" value="Unassembled WGS sequence"/>
</dbReference>
<gene>
    <name evidence="1" type="ORF">CR513_00857</name>
</gene>
<keyword evidence="2" id="KW-1185">Reference proteome</keyword>
<feature type="non-terminal residue" evidence="1">
    <location>
        <position position="1"/>
    </location>
</feature>
<evidence type="ECO:0000313" key="2">
    <source>
        <dbReference type="Proteomes" id="UP000257109"/>
    </source>
</evidence>
<dbReference type="AlphaFoldDB" id="A0A371IGL3"/>
<dbReference type="EMBL" id="QJKJ01000126">
    <property type="protein sequence ID" value="RDY14133.1"/>
    <property type="molecule type" value="Genomic_DNA"/>
</dbReference>
<proteinExistence type="predicted"/>
<dbReference type="PANTHER" id="PTHR35046">
    <property type="entry name" value="ZINC KNUCKLE (CCHC-TYPE) FAMILY PROTEIN"/>
    <property type="match status" value="1"/>
</dbReference>
<dbReference type="PANTHER" id="PTHR35046:SF9">
    <property type="entry name" value="RNA-DIRECTED DNA POLYMERASE"/>
    <property type="match status" value="1"/>
</dbReference>
<dbReference type="OrthoDB" id="1731207at2759"/>
<comment type="caution">
    <text evidence="1">The sequence shown here is derived from an EMBL/GenBank/DDBJ whole genome shotgun (WGS) entry which is preliminary data.</text>
</comment>
<organism evidence="1 2">
    <name type="scientific">Mucuna pruriens</name>
    <name type="common">Velvet bean</name>
    <name type="synonym">Dolichos pruriens</name>
    <dbReference type="NCBI Taxonomy" id="157652"/>
    <lineage>
        <taxon>Eukaryota</taxon>
        <taxon>Viridiplantae</taxon>
        <taxon>Streptophyta</taxon>
        <taxon>Embryophyta</taxon>
        <taxon>Tracheophyta</taxon>
        <taxon>Spermatophyta</taxon>
        <taxon>Magnoliopsida</taxon>
        <taxon>eudicotyledons</taxon>
        <taxon>Gunneridae</taxon>
        <taxon>Pentapetalae</taxon>
        <taxon>rosids</taxon>
        <taxon>fabids</taxon>
        <taxon>Fabales</taxon>
        <taxon>Fabaceae</taxon>
        <taxon>Papilionoideae</taxon>
        <taxon>50 kb inversion clade</taxon>
        <taxon>NPAAA clade</taxon>
        <taxon>indigoferoid/millettioid clade</taxon>
        <taxon>Phaseoleae</taxon>
        <taxon>Mucuna</taxon>
    </lineage>
</organism>
<reference evidence="1" key="1">
    <citation type="submission" date="2018-05" db="EMBL/GenBank/DDBJ databases">
        <title>Draft genome of Mucuna pruriens seed.</title>
        <authorList>
            <person name="Nnadi N.E."/>
            <person name="Vos R."/>
            <person name="Hasami M.H."/>
            <person name="Devisetty U.K."/>
            <person name="Aguiy J.C."/>
        </authorList>
    </citation>
    <scope>NUCLEOTIDE SEQUENCE [LARGE SCALE GENOMIC DNA]</scope>
    <source>
        <strain evidence="1">JCA_2017</strain>
    </source>
</reference>
<name>A0A371IGL3_MUCPR</name>
<accession>A0A371IGL3</accession>
<evidence type="ECO:0008006" key="3">
    <source>
        <dbReference type="Google" id="ProtNLM"/>
    </source>
</evidence>
<sequence length="60" mass="7359">MSKLPNDLVWWDQMQKERARYGERLVRTWKEMKLHNKLQCLSQGSKSVDDYHKEMEMTMI</sequence>
<evidence type="ECO:0000313" key="1">
    <source>
        <dbReference type="EMBL" id="RDY14133.1"/>
    </source>
</evidence>